<dbReference type="SUPFAM" id="SSF53383">
    <property type="entry name" value="PLP-dependent transferases"/>
    <property type="match status" value="1"/>
</dbReference>
<keyword evidence="2" id="KW-1185">Reference proteome</keyword>
<comment type="caution">
    <text evidence="1">The sequence shown here is derived from an EMBL/GenBank/DDBJ whole genome shotgun (WGS) entry which is preliminary data.</text>
</comment>
<organism evidence="1 2">
    <name type="scientific">Elliptochloris bilobata</name>
    <dbReference type="NCBI Taxonomy" id="381761"/>
    <lineage>
        <taxon>Eukaryota</taxon>
        <taxon>Viridiplantae</taxon>
        <taxon>Chlorophyta</taxon>
        <taxon>core chlorophytes</taxon>
        <taxon>Trebouxiophyceae</taxon>
        <taxon>Trebouxiophyceae incertae sedis</taxon>
        <taxon>Elliptochloris clade</taxon>
        <taxon>Elliptochloris</taxon>
    </lineage>
</organism>
<sequence>MVAIGTVLAVELTPPPGGQRGYAASGAAAVAARLRAAGVFARPLGNVAYLMVTPTTRPMVAARLLAALERALDEP</sequence>
<reference evidence="1 2" key="1">
    <citation type="journal article" date="2024" name="Nat. Commun.">
        <title>Phylogenomics reveals the evolutionary origins of lichenization in chlorophyte algae.</title>
        <authorList>
            <person name="Puginier C."/>
            <person name="Libourel C."/>
            <person name="Otte J."/>
            <person name="Skaloud P."/>
            <person name="Haon M."/>
            <person name="Grisel S."/>
            <person name="Petersen M."/>
            <person name="Berrin J.G."/>
            <person name="Delaux P.M."/>
            <person name="Dal Grande F."/>
            <person name="Keller J."/>
        </authorList>
    </citation>
    <scope>NUCLEOTIDE SEQUENCE [LARGE SCALE GENOMIC DNA]</scope>
    <source>
        <strain evidence="1 2">SAG 245.80</strain>
    </source>
</reference>
<dbReference type="Gene3D" id="3.90.1150.10">
    <property type="entry name" value="Aspartate Aminotransferase, domain 1"/>
    <property type="match status" value="1"/>
</dbReference>
<dbReference type="Proteomes" id="UP001445335">
    <property type="component" value="Unassembled WGS sequence"/>
</dbReference>
<accession>A0AAW1R1J1</accession>
<dbReference type="EMBL" id="JALJOU010000058">
    <property type="protein sequence ID" value="KAK9827365.1"/>
    <property type="molecule type" value="Genomic_DNA"/>
</dbReference>
<dbReference type="AlphaFoldDB" id="A0AAW1R1J1"/>
<dbReference type="InterPro" id="IPR015424">
    <property type="entry name" value="PyrdxlP-dep_Trfase"/>
</dbReference>
<evidence type="ECO:0000313" key="2">
    <source>
        <dbReference type="Proteomes" id="UP001445335"/>
    </source>
</evidence>
<gene>
    <name evidence="1" type="ORF">WJX81_001995</name>
</gene>
<evidence type="ECO:0000313" key="1">
    <source>
        <dbReference type="EMBL" id="KAK9827365.1"/>
    </source>
</evidence>
<name>A0AAW1R1J1_9CHLO</name>
<proteinExistence type="predicted"/>
<protein>
    <submittedName>
        <fullName evidence="1">Uncharacterized protein</fullName>
    </submittedName>
</protein>
<dbReference type="InterPro" id="IPR015422">
    <property type="entry name" value="PyrdxlP-dep_Trfase_small"/>
</dbReference>